<dbReference type="Pfam" id="PF01484">
    <property type="entry name" value="Col_cuticle_N"/>
    <property type="match status" value="1"/>
</dbReference>
<gene>
    <name evidence="4" type="primary">WBGene00103730</name>
</gene>
<dbReference type="EC" id="3.1.3.2" evidence="1"/>
<organism evidence="4 5">
    <name type="scientific">Pristionchus pacificus</name>
    <name type="common">Parasitic nematode worm</name>
    <dbReference type="NCBI Taxonomy" id="54126"/>
    <lineage>
        <taxon>Eukaryota</taxon>
        <taxon>Metazoa</taxon>
        <taxon>Ecdysozoa</taxon>
        <taxon>Nematoda</taxon>
        <taxon>Chromadorea</taxon>
        <taxon>Rhabditida</taxon>
        <taxon>Rhabditina</taxon>
        <taxon>Diplogasteromorpha</taxon>
        <taxon>Diplogasteroidea</taxon>
        <taxon>Neodiplogasteridae</taxon>
        <taxon>Pristionchus</taxon>
    </lineage>
</organism>
<keyword evidence="1" id="KW-0732">Signal</keyword>
<dbReference type="InterPro" id="IPR025733">
    <property type="entry name" value="PAPs_C"/>
</dbReference>
<dbReference type="PANTHER" id="PTHR45867:SF3">
    <property type="entry name" value="ACID PHOSPHATASE TYPE 7"/>
    <property type="match status" value="1"/>
</dbReference>
<feature type="compositionally biased region" description="Polar residues" evidence="2">
    <location>
        <begin position="623"/>
        <end position="636"/>
    </location>
</feature>
<dbReference type="GO" id="GO:0046872">
    <property type="term" value="F:metal ion binding"/>
    <property type="evidence" value="ECO:0007669"/>
    <property type="project" value="InterPro"/>
</dbReference>
<name>A0A2A6CT41_PRIPA</name>
<dbReference type="AlphaFoldDB" id="A0A2A6CT41"/>
<accession>A0A8R1U9H7</accession>
<dbReference type="InterPro" id="IPR004843">
    <property type="entry name" value="Calcineurin-like_PHP"/>
</dbReference>
<dbReference type="InterPro" id="IPR002486">
    <property type="entry name" value="Col_cuticle_N"/>
</dbReference>
<evidence type="ECO:0000256" key="2">
    <source>
        <dbReference type="SAM" id="MobiDB-lite"/>
    </source>
</evidence>
<protein>
    <recommendedName>
        <fullName evidence="1">Purple acid phosphatase</fullName>
        <ecNumber evidence="1">3.1.3.2</ecNumber>
    </recommendedName>
</protein>
<evidence type="ECO:0000256" key="3">
    <source>
        <dbReference type="SAM" id="Phobius"/>
    </source>
</evidence>
<dbReference type="Pfam" id="PF16656">
    <property type="entry name" value="Pur_ac_phosph_N"/>
    <property type="match status" value="1"/>
</dbReference>
<sequence>MKNLLLFLLFFTTVEAMVKDGIRRFLHEERTPHWAIRDDPNWGPVHVQPEQVHLSWAGLNAYWVTWMTFDDVLEATVQYGNTKEGRSLGRSVKGTISFFKDGKKSRYVSRVKIVLDGDEDKPGDIYRYRVGSHRGWSSIYEFRFMKRREDGGYEIAFYGDMGNENARSMGMIQRMVQDGDIDLVHHVGDYGYDLNTDNGRVGDEFFRQIESAAAYVAYQPTPGNHEAADNFTHYFHRFTPPNGGDPIFYSYDLDKIHFISFSTEVYFYTDYGYELIKRQFEWLQKDLKAANANRDAVPWVIAMGHRPMYCSDFDGDDCTKYESIVRTGIPGIHSYALEKLFYEEGVDLLFFAHEHSYERLYPVFNRTVYTGPNSPYVDPPAPVHIVSGSAGCRENVDPFIEKPEPWSAFRSSNYGIGMLRVFNATHLRYKQIVASTESVEDELWLVKSKHGPYGKQDKRRMEKHGIPIPYTYNASEDQKNEKGKTDSSAMSSMSNYRGTVQFATVLSGAALIGIVGFLGLMVNDISTFHDDAMMDLNEFKMISNSAWTDMVAVNRPSVDVKAIFGRSKRSAGSCGCAAGPNTCPQGPAGPPGLPGSPGDDGEEGEAGKDGKSGLAVLAETLTSSSGNGYESGSACTSCPAGPPGPPGVDGETGEPGKDGDDGKDGQPGKDGENGIQGEAGDKGEDGRDGKDGRPGAPGRNGKRGAGAPGQPGKDGKIGRTGKAGPRGAKGEKGAPGPQGPAGPAGHDGAPGQDGIEGPTGGDGLPGADAAYCPCPSRSFEVKSEPASQGYRRRARVH</sequence>
<comment type="catalytic activity">
    <reaction evidence="1">
        <text>a phosphate monoester + H2O = an alcohol + phosphate</text>
        <dbReference type="Rhea" id="RHEA:15017"/>
        <dbReference type="ChEBI" id="CHEBI:15377"/>
        <dbReference type="ChEBI" id="CHEBI:30879"/>
        <dbReference type="ChEBI" id="CHEBI:43474"/>
        <dbReference type="ChEBI" id="CHEBI:67140"/>
        <dbReference type="EC" id="3.1.3.2"/>
    </reaction>
</comment>
<dbReference type="InterPro" id="IPR008160">
    <property type="entry name" value="Collagen"/>
</dbReference>
<feature type="chain" id="PRO_5042620838" description="Purple acid phosphatase" evidence="1">
    <location>
        <begin position="17"/>
        <end position="797"/>
    </location>
</feature>
<dbReference type="PANTHER" id="PTHR45867">
    <property type="entry name" value="PURPLE ACID PHOSPHATASE"/>
    <property type="match status" value="1"/>
</dbReference>
<feature type="signal peptide" evidence="1">
    <location>
        <begin position="1"/>
        <end position="16"/>
    </location>
</feature>
<keyword evidence="3" id="KW-0812">Transmembrane</keyword>
<dbReference type="InterPro" id="IPR029052">
    <property type="entry name" value="Metallo-depent_PP-like"/>
</dbReference>
<evidence type="ECO:0000313" key="5">
    <source>
        <dbReference type="Proteomes" id="UP000005239"/>
    </source>
</evidence>
<feature type="compositionally biased region" description="Basic and acidic residues" evidence="2">
    <location>
        <begin position="654"/>
        <end position="672"/>
    </location>
</feature>
<dbReference type="CDD" id="cd00839">
    <property type="entry name" value="MPP_PAPs"/>
    <property type="match status" value="1"/>
</dbReference>
<dbReference type="GO" id="GO:0042302">
    <property type="term" value="F:structural constituent of cuticle"/>
    <property type="evidence" value="ECO:0007669"/>
    <property type="project" value="InterPro"/>
</dbReference>
<proteinExistence type="inferred from homology"/>
<keyword evidence="1" id="KW-0378">Hydrolase</keyword>
<feature type="compositionally biased region" description="Low complexity" evidence="2">
    <location>
        <begin position="741"/>
        <end position="753"/>
    </location>
</feature>
<dbReference type="InterPro" id="IPR008963">
    <property type="entry name" value="Purple_acid_Pase-like_N"/>
</dbReference>
<dbReference type="Proteomes" id="UP000005239">
    <property type="component" value="Unassembled WGS sequence"/>
</dbReference>
<keyword evidence="3" id="KW-1133">Transmembrane helix</keyword>
<keyword evidence="3" id="KW-0472">Membrane</keyword>
<evidence type="ECO:0000256" key="1">
    <source>
        <dbReference type="RuleBase" id="RU361203"/>
    </source>
</evidence>
<reference evidence="5" key="1">
    <citation type="journal article" date="2008" name="Nat. Genet.">
        <title>The Pristionchus pacificus genome provides a unique perspective on nematode lifestyle and parasitism.</title>
        <authorList>
            <person name="Dieterich C."/>
            <person name="Clifton S.W."/>
            <person name="Schuster L.N."/>
            <person name="Chinwalla A."/>
            <person name="Delehaunty K."/>
            <person name="Dinkelacker I."/>
            <person name="Fulton L."/>
            <person name="Fulton R."/>
            <person name="Godfrey J."/>
            <person name="Minx P."/>
            <person name="Mitreva M."/>
            <person name="Roeseler W."/>
            <person name="Tian H."/>
            <person name="Witte H."/>
            <person name="Yang S.P."/>
            <person name="Wilson R.K."/>
            <person name="Sommer R.J."/>
        </authorList>
    </citation>
    <scope>NUCLEOTIDE SEQUENCE [LARGE SCALE GENOMIC DNA]</scope>
    <source>
        <strain evidence="5">PS312</strain>
    </source>
</reference>
<comment type="similarity">
    <text evidence="1">Belongs to the metallophosphoesterase superfamily. Purple acid phosphatase family.</text>
</comment>
<feature type="compositionally biased region" description="Basic and acidic residues" evidence="2">
    <location>
        <begin position="476"/>
        <end position="485"/>
    </location>
</feature>
<dbReference type="Gene3D" id="3.60.21.10">
    <property type="match status" value="1"/>
</dbReference>
<dbReference type="SUPFAM" id="SSF49363">
    <property type="entry name" value="Purple acid phosphatase, N-terminal domain"/>
    <property type="match status" value="1"/>
</dbReference>
<feature type="transmembrane region" description="Helical" evidence="3">
    <location>
        <begin position="500"/>
        <end position="522"/>
    </location>
</feature>
<dbReference type="Pfam" id="PF00149">
    <property type="entry name" value="Metallophos"/>
    <property type="match status" value="1"/>
</dbReference>
<reference evidence="4" key="2">
    <citation type="submission" date="2022-06" db="UniProtKB">
        <authorList>
            <consortium name="EnsemblMetazoa"/>
        </authorList>
    </citation>
    <scope>IDENTIFICATION</scope>
    <source>
        <strain evidence="4">PS312</strain>
    </source>
</reference>
<accession>A0A2A6CT41</accession>
<feature type="region of interest" description="Disordered" evidence="2">
    <location>
        <begin position="465"/>
        <end position="490"/>
    </location>
</feature>
<dbReference type="InterPro" id="IPR041792">
    <property type="entry name" value="MPP_PAP"/>
</dbReference>
<evidence type="ECO:0000313" key="4">
    <source>
        <dbReference type="EnsemblMetazoa" id="PPA14176.1"/>
    </source>
</evidence>
<dbReference type="Pfam" id="PF14008">
    <property type="entry name" value="Metallophos_C"/>
    <property type="match status" value="1"/>
</dbReference>
<keyword evidence="5" id="KW-1185">Reference proteome</keyword>
<feature type="region of interest" description="Disordered" evidence="2">
    <location>
        <begin position="585"/>
        <end position="610"/>
    </location>
</feature>
<dbReference type="EnsemblMetazoa" id="PPA14176.1">
    <property type="protein sequence ID" value="PPA14176.1"/>
    <property type="gene ID" value="WBGene00103730"/>
</dbReference>
<feature type="compositionally biased region" description="Basic and acidic residues" evidence="2">
    <location>
        <begin position="679"/>
        <end position="693"/>
    </location>
</feature>
<dbReference type="Gene3D" id="2.60.40.380">
    <property type="entry name" value="Purple acid phosphatase-like, N-terminal"/>
    <property type="match status" value="1"/>
</dbReference>
<dbReference type="InterPro" id="IPR015914">
    <property type="entry name" value="PAPs_N"/>
</dbReference>
<dbReference type="SMART" id="SM01088">
    <property type="entry name" value="Col_cuticle_N"/>
    <property type="match status" value="1"/>
</dbReference>
<dbReference type="GO" id="GO:0003993">
    <property type="term" value="F:acid phosphatase activity"/>
    <property type="evidence" value="ECO:0007669"/>
    <property type="project" value="UniProtKB-EC"/>
</dbReference>
<feature type="region of interest" description="Disordered" evidence="2">
    <location>
        <begin position="623"/>
        <end position="797"/>
    </location>
</feature>
<dbReference type="Pfam" id="PF01391">
    <property type="entry name" value="Collagen"/>
    <property type="match status" value="2"/>
</dbReference>
<dbReference type="SUPFAM" id="SSF56300">
    <property type="entry name" value="Metallo-dependent phosphatases"/>
    <property type="match status" value="1"/>
</dbReference>